<feature type="domain" description="Histidine kinase" evidence="16">
    <location>
        <begin position="190"/>
        <end position="411"/>
    </location>
</feature>
<dbReference type="PANTHER" id="PTHR45339">
    <property type="entry name" value="HYBRID SIGNAL TRANSDUCTION HISTIDINE KINASE J"/>
    <property type="match status" value="1"/>
</dbReference>
<dbReference type="Gene3D" id="3.30.565.10">
    <property type="entry name" value="Histidine kinase-like ATPase, C-terminal domain"/>
    <property type="match status" value="1"/>
</dbReference>
<dbReference type="CDD" id="cd00082">
    <property type="entry name" value="HisKA"/>
    <property type="match status" value="1"/>
</dbReference>
<dbReference type="Proteomes" id="UP000515917">
    <property type="component" value="Chromosome"/>
</dbReference>
<dbReference type="FunFam" id="3.30.565.10:FF:000010">
    <property type="entry name" value="Sensor histidine kinase RcsC"/>
    <property type="match status" value="1"/>
</dbReference>
<dbReference type="Gene3D" id="3.40.50.2300">
    <property type="match status" value="1"/>
</dbReference>
<organism evidence="20 21">
    <name type="scientific">Iodobacter fluviatilis</name>
    <dbReference type="NCBI Taxonomy" id="537"/>
    <lineage>
        <taxon>Bacteria</taxon>
        <taxon>Pseudomonadati</taxon>
        <taxon>Pseudomonadota</taxon>
        <taxon>Betaproteobacteria</taxon>
        <taxon>Neisseriales</taxon>
        <taxon>Chitinibacteraceae</taxon>
        <taxon>Iodobacter</taxon>
    </lineage>
</organism>
<dbReference type="InterPro" id="IPR005467">
    <property type="entry name" value="His_kinase_dom"/>
</dbReference>
<evidence type="ECO:0000256" key="8">
    <source>
        <dbReference type="ARBA" id="ARBA00022840"/>
    </source>
</evidence>
<dbReference type="SUPFAM" id="SSF52172">
    <property type="entry name" value="CheY-like"/>
    <property type="match status" value="1"/>
</dbReference>
<keyword evidence="21" id="KW-1185">Reference proteome</keyword>
<dbReference type="KEGG" id="ifl:C1H71_03550"/>
<dbReference type="InterPro" id="IPR036890">
    <property type="entry name" value="HATPase_C_sf"/>
</dbReference>
<dbReference type="SUPFAM" id="SSF55785">
    <property type="entry name" value="PYP-like sensor domain (PAS domain)"/>
    <property type="match status" value="1"/>
</dbReference>
<dbReference type="Gene3D" id="1.20.120.160">
    <property type="entry name" value="HPT domain"/>
    <property type="match status" value="1"/>
</dbReference>
<evidence type="ECO:0000256" key="9">
    <source>
        <dbReference type="ARBA" id="ARBA00022989"/>
    </source>
</evidence>
<dbReference type="InterPro" id="IPR003594">
    <property type="entry name" value="HATPase_dom"/>
</dbReference>
<proteinExistence type="predicted"/>
<dbReference type="EC" id="2.7.13.3" evidence="3"/>
<keyword evidence="9" id="KW-1133">Transmembrane helix</keyword>
<dbReference type="SUPFAM" id="SSF47226">
    <property type="entry name" value="Histidine-containing phosphotransfer domain, HPT domain"/>
    <property type="match status" value="1"/>
</dbReference>
<comment type="catalytic activity">
    <reaction evidence="1">
        <text>ATP + protein L-histidine = ADP + protein N-phospho-L-histidine.</text>
        <dbReference type="EC" id="2.7.13.3"/>
    </reaction>
</comment>
<evidence type="ECO:0000256" key="1">
    <source>
        <dbReference type="ARBA" id="ARBA00000085"/>
    </source>
</evidence>
<comment type="subcellular location">
    <subcellularLocation>
        <location evidence="2">Cell membrane</location>
        <topology evidence="2">Multi-pass membrane protein</topology>
    </subcellularLocation>
</comment>
<dbReference type="InterPro" id="IPR001789">
    <property type="entry name" value="Sig_transdc_resp-reg_receiver"/>
</dbReference>
<dbReference type="InterPro" id="IPR000014">
    <property type="entry name" value="PAS"/>
</dbReference>
<feature type="modified residue" description="Phosphohistidine" evidence="14">
    <location>
        <position position="642"/>
    </location>
</feature>
<dbReference type="PRINTS" id="PR00344">
    <property type="entry name" value="BCTRLSENSOR"/>
</dbReference>
<keyword evidence="7" id="KW-0547">Nucleotide-binding</keyword>
<evidence type="ECO:0000256" key="4">
    <source>
        <dbReference type="ARBA" id="ARBA00022475"/>
    </source>
</evidence>
<dbReference type="PROSITE" id="PS50110">
    <property type="entry name" value="RESPONSE_REGULATORY"/>
    <property type="match status" value="1"/>
</dbReference>
<evidence type="ECO:0000259" key="18">
    <source>
        <dbReference type="PROSITE" id="PS50112"/>
    </source>
</evidence>
<keyword evidence="8" id="KW-0067">ATP-binding</keyword>
<dbReference type="PROSITE" id="PS50112">
    <property type="entry name" value="PAS"/>
    <property type="match status" value="1"/>
</dbReference>
<evidence type="ECO:0000259" key="16">
    <source>
        <dbReference type="PROSITE" id="PS50109"/>
    </source>
</evidence>
<dbReference type="Pfam" id="PF00072">
    <property type="entry name" value="Response_reg"/>
    <property type="match status" value="1"/>
</dbReference>
<dbReference type="InterPro" id="IPR013767">
    <property type="entry name" value="PAS_fold"/>
</dbReference>
<feature type="domain" description="HPt" evidence="19">
    <location>
        <begin position="603"/>
        <end position="704"/>
    </location>
</feature>
<dbReference type="EMBL" id="CP025781">
    <property type="protein sequence ID" value="QBC42717.1"/>
    <property type="molecule type" value="Genomic_DNA"/>
</dbReference>
<evidence type="ECO:0000256" key="7">
    <source>
        <dbReference type="ARBA" id="ARBA00022741"/>
    </source>
</evidence>
<dbReference type="GO" id="GO:0000155">
    <property type="term" value="F:phosphorelay sensor kinase activity"/>
    <property type="evidence" value="ECO:0007669"/>
    <property type="project" value="InterPro"/>
</dbReference>
<dbReference type="InterPro" id="IPR004358">
    <property type="entry name" value="Sig_transdc_His_kin-like_C"/>
</dbReference>
<dbReference type="GO" id="GO:0005886">
    <property type="term" value="C:plasma membrane"/>
    <property type="evidence" value="ECO:0007669"/>
    <property type="project" value="UniProtKB-SubCell"/>
</dbReference>
<dbReference type="SMART" id="SM00387">
    <property type="entry name" value="HATPase_c"/>
    <property type="match status" value="1"/>
</dbReference>
<dbReference type="Pfam" id="PF00512">
    <property type="entry name" value="HisKA"/>
    <property type="match status" value="1"/>
</dbReference>
<dbReference type="RefSeq" id="WP_130105333.1">
    <property type="nucleotide sequence ID" value="NZ_CP025781.1"/>
</dbReference>
<dbReference type="SMART" id="SM00448">
    <property type="entry name" value="REC"/>
    <property type="match status" value="1"/>
</dbReference>
<sequence>MQTQVNSFSEHQEVSADFQQILAEVAALHLRTLERGTQSKRDVEESYRSICDLSAEAMLLIDIEGRIVWANQALVTLFAYSKTKLLGLNVEVLVVTEQRERLLTLLDSFNLMSESEALSDASLFNWQAYNGCVFPGEMRLSLLPNQGIEGANICLLVKNSYAVKSELKESDKIQKIIDETVKLKRDFLANISHEIRTPMNAIIGMTHLVLKTELNIRQKNYIEVIQRSGEHLLSIINDIFDFSKMEEGQLFLECVVFDLNKILKNIEEKNKNKIDLKKITVNYVIPPDLPGELMGDAAHLEKVLLHLVGNAIKFTLQGHVELKVEIQAESEIDMTMKFFVSDTGMGIDEEQKSHLFQAFTQADTSATRKFGGLGMGLVISKKLVELMGGEIDVISELGKGSCFWFCVPFKKNRQARIVDPLAKNIQREELISRLGSHILLVEDNELNQKIASEMLIYAGMQVTVVGDGQQALEIIEKQNFDLILMDIQMPILDGWSTAKIIRGGQYQPSIPIVALTALSTIEDKKTCFDTGMNDHLLKPIDPDLLMNTLIKWLPHTKRDAVKDEVVKEVKNKVATPNDLAAVGLPHEIAGLDIAMGLKYAMSNPDFYRRLLLKVLDEVPKVQFSLAEALAIDHWSDARRHAHTLKGIAATIGASVVQKHAEELELALGKIVEKPLILKMQIETNDALHYLLESLQHFYYEEKKIQALPAVASPLISPLDEEGKKALFEGLQHLLQEGDAAACEFFEENQLGFECLWQGRSHELARFINQFAFNDALEWMMKSPI</sequence>
<gene>
    <name evidence="20" type="ORF">C1H71_03550</name>
</gene>
<dbReference type="PROSITE" id="PS50894">
    <property type="entry name" value="HPT"/>
    <property type="match status" value="1"/>
</dbReference>
<keyword evidence="10" id="KW-0902">Two-component regulatory system</keyword>
<keyword evidence="5 15" id="KW-0597">Phosphoprotein</keyword>
<evidence type="ECO:0000313" key="20">
    <source>
        <dbReference type="EMBL" id="QBC42717.1"/>
    </source>
</evidence>
<dbReference type="Gene3D" id="3.30.450.20">
    <property type="entry name" value="PAS domain"/>
    <property type="match status" value="1"/>
</dbReference>
<feature type="modified residue" description="4-aspartylphosphate" evidence="15">
    <location>
        <position position="486"/>
    </location>
</feature>
<evidence type="ECO:0000256" key="15">
    <source>
        <dbReference type="PROSITE-ProRule" id="PRU00169"/>
    </source>
</evidence>
<dbReference type="PROSITE" id="PS50109">
    <property type="entry name" value="HIS_KIN"/>
    <property type="match status" value="1"/>
</dbReference>
<comment type="function">
    <text evidence="12">Member of the two-component regulatory system BvgS/BvgA. Phosphorylates BvgA via a four-step phosphorelay in response to environmental signals.</text>
</comment>
<dbReference type="SMART" id="SM00091">
    <property type="entry name" value="PAS"/>
    <property type="match status" value="1"/>
</dbReference>
<dbReference type="AlphaFoldDB" id="A0A7G3G606"/>
<dbReference type="CDD" id="cd00130">
    <property type="entry name" value="PAS"/>
    <property type="match status" value="1"/>
</dbReference>
<dbReference type="Gene3D" id="1.10.287.130">
    <property type="match status" value="1"/>
</dbReference>
<evidence type="ECO:0000256" key="3">
    <source>
        <dbReference type="ARBA" id="ARBA00012438"/>
    </source>
</evidence>
<name>A0A7G3G606_9NEIS</name>
<dbReference type="GO" id="GO:0005524">
    <property type="term" value="F:ATP binding"/>
    <property type="evidence" value="ECO:0007669"/>
    <property type="project" value="UniProtKB-KW"/>
</dbReference>
<dbReference type="Pfam" id="PF00989">
    <property type="entry name" value="PAS"/>
    <property type="match status" value="1"/>
</dbReference>
<evidence type="ECO:0000256" key="11">
    <source>
        <dbReference type="ARBA" id="ARBA00023136"/>
    </source>
</evidence>
<dbReference type="SUPFAM" id="SSF47384">
    <property type="entry name" value="Homodimeric domain of signal transducing histidine kinase"/>
    <property type="match status" value="1"/>
</dbReference>
<evidence type="ECO:0000256" key="12">
    <source>
        <dbReference type="ARBA" id="ARBA00058004"/>
    </source>
</evidence>
<dbReference type="NCBIfam" id="TIGR00229">
    <property type="entry name" value="sensory_box"/>
    <property type="match status" value="1"/>
</dbReference>
<evidence type="ECO:0000259" key="17">
    <source>
        <dbReference type="PROSITE" id="PS50110"/>
    </source>
</evidence>
<evidence type="ECO:0000256" key="10">
    <source>
        <dbReference type="ARBA" id="ARBA00023012"/>
    </source>
</evidence>
<dbReference type="InterPro" id="IPR035965">
    <property type="entry name" value="PAS-like_dom_sf"/>
</dbReference>
<dbReference type="Pfam" id="PF02518">
    <property type="entry name" value="HATPase_c"/>
    <property type="match status" value="1"/>
</dbReference>
<keyword evidence="4" id="KW-1003">Cell membrane</keyword>
<dbReference type="CDD" id="cd17546">
    <property type="entry name" value="REC_hyHK_CKI1_RcsC-like"/>
    <property type="match status" value="1"/>
</dbReference>
<reference evidence="20 21" key="1">
    <citation type="submission" date="2018-01" db="EMBL/GenBank/DDBJ databases">
        <title>Genome sequence of Iodobacter sp. strain PCH194 isolated from Indian Trans-Himalaya.</title>
        <authorList>
            <person name="Kumar V."/>
            <person name="Thakur V."/>
            <person name="Kumar S."/>
            <person name="Singh D."/>
        </authorList>
    </citation>
    <scope>NUCLEOTIDE SEQUENCE [LARGE SCALE GENOMIC DNA]</scope>
    <source>
        <strain evidence="20 21">PCH194</strain>
    </source>
</reference>
<keyword evidence="11" id="KW-0472">Membrane</keyword>
<evidence type="ECO:0000256" key="13">
    <source>
        <dbReference type="ARBA" id="ARBA00070152"/>
    </source>
</evidence>
<evidence type="ECO:0000256" key="5">
    <source>
        <dbReference type="ARBA" id="ARBA00022553"/>
    </source>
</evidence>
<dbReference type="PANTHER" id="PTHR45339:SF1">
    <property type="entry name" value="HYBRID SIGNAL TRANSDUCTION HISTIDINE KINASE J"/>
    <property type="match status" value="1"/>
</dbReference>
<dbReference type="Pfam" id="PF01627">
    <property type="entry name" value="Hpt"/>
    <property type="match status" value="1"/>
</dbReference>
<dbReference type="GO" id="GO:0006355">
    <property type="term" value="P:regulation of DNA-templated transcription"/>
    <property type="evidence" value="ECO:0007669"/>
    <property type="project" value="InterPro"/>
</dbReference>
<evidence type="ECO:0000313" key="21">
    <source>
        <dbReference type="Proteomes" id="UP000515917"/>
    </source>
</evidence>
<dbReference type="SMART" id="SM00388">
    <property type="entry name" value="HisKA"/>
    <property type="match status" value="1"/>
</dbReference>
<dbReference type="InterPro" id="IPR036097">
    <property type="entry name" value="HisK_dim/P_sf"/>
</dbReference>
<dbReference type="CDD" id="cd16922">
    <property type="entry name" value="HATPase_EvgS-ArcB-TorS-like"/>
    <property type="match status" value="1"/>
</dbReference>
<evidence type="ECO:0000259" key="19">
    <source>
        <dbReference type="PROSITE" id="PS50894"/>
    </source>
</evidence>
<dbReference type="InterPro" id="IPR008207">
    <property type="entry name" value="Sig_transdc_His_kin_Hpt_dom"/>
</dbReference>
<dbReference type="InterPro" id="IPR036641">
    <property type="entry name" value="HPT_dom_sf"/>
</dbReference>
<dbReference type="InterPro" id="IPR011006">
    <property type="entry name" value="CheY-like_superfamily"/>
</dbReference>
<dbReference type="InterPro" id="IPR003661">
    <property type="entry name" value="HisK_dim/P_dom"/>
</dbReference>
<dbReference type="SUPFAM" id="SSF55874">
    <property type="entry name" value="ATPase domain of HSP90 chaperone/DNA topoisomerase II/histidine kinase"/>
    <property type="match status" value="1"/>
</dbReference>
<evidence type="ECO:0000256" key="2">
    <source>
        <dbReference type="ARBA" id="ARBA00004651"/>
    </source>
</evidence>
<keyword evidence="6" id="KW-0812">Transmembrane</keyword>
<feature type="domain" description="Response regulatory" evidence="17">
    <location>
        <begin position="437"/>
        <end position="553"/>
    </location>
</feature>
<accession>A0A7G3G606</accession>
<evidence type="ECO:0000256" key="6">
    <source>
        <dbReference type="ARBA" id="ARBA00022692"/>
    </source>
</evidence>
<evidence type="ECO:0000256" key="14">
    <source>
        <dbReference type="PROSITE-ProRule" id="PRU00110"/>
    </source>
</evidence>
<feature type="domain" description="PAS" evidence="18">
    <location>
        <begin position="43"/>
        <end position="87"/>
    </location>
</feature>
<protein>
    <recommendedName>
        <fullName evidence="13">Virulence sensor protein BvgS</fullName>
        <ecNumber evidence="3">2.7.13.3</ecNumber>
    </recommendedName>
</protein>